<evidence type="ECO:0000256" key="2">
    <source>
        <dbReference type="ARBA" id="ARBA00022448"/>
    </source>
</evidence>
<dbReference type="InterPro" id="IPR036291">
    <property type="entry name" value="NAD(P)-bd_dom_sf"/>
</dbReference>
<dbReference type="PANTHER" id="PTHR43833:SF5">
    <property type="entry name" value="TRK SYSTEM POTASSIUM UPTAKE PROTEIN TRKA"/>
    <property type="match status" value="1"/>
</dbReference>
<dbReference type="PANTHER" id="PTHR43833">
    <property type="entry name" value="POTASSIUM CHANNEL PROTEIN 2-RELATED-RELATED"/>
    <property type="match status" value="1"/>
</dbReference>
<dbReference type="AlphaFoldDB" id="A0A414PX07"/>
<feature type="domain" description="RCK C-terminal" evidence="8">
    <location>
        <begin position="138"/>
        <end position="219"/>
    </location>
</feature>
<dbReference type="Gene3D" id="3.40.50.720">
    <property type="entry name" value="NAD(P)-binding Rossmann-like Domain"/>
    <property type="match status" value="1"/>
</dbReference>
<evidence type="ECO:0000313" key="9">
    <source>
        <dbReference type="EMBL" id="RHF73001.1"/>
    </source>
</evidence>
<protein>
    <recommendedName>
        <fullName evidence="1">Trk system potassium uptake protein TrkA</fullName>
    </recommendedName>
</protein>
<dbReference type="SUPFAM" id="SSF51735">
    <property type="entry name" value="NAD(P)-binding Rossmann-fold domains"/>
    <property type="match status" value="1"/>
</dbReference>
<keyword evidence="2" id="KW-0813">Transport</keyword>
<keyword evidence="3" id="KW-0633">Potassium transport</keyword>
<dbReference type="GO" id="GO:0005886">
    <property type="term" value="C:plasma membrane"/>
    <property type="evidence" value="ECO:0007669"/>
    <property type="project" value="InterPro"/>
</dbReference>
<dbReference type="EMBL" id="QRHL01000006">
    <property type="protein sequence ID" value="RHF73001.1"/>
    <property type="molecule type" value="Genomic_DNA"/>
</dbReference>
<dbReference type="Pfam" id="PF02080">
    <property type="entry name" value="TrkA_C"/>
    <property type="match status" value="1"/>
</dbReference>
<proteinExistence type="predicted"/>
<gene>
    <name evidence="9" type="ORF">DW663_05620</name>
</gene>
<dbReference type="InterPro" id="IPR003148">
    <property type="entry name" value="RCK_N"/>
</dbReference>
<dbReference type="InterPro" id="IPR050721">
    <property type="entry name" value="Trk_Ktr_HKT_K-transport"/>
</dbReference>
<dbReference type="PROSITE" id="PS51202">
    <property type="entry name" value="RCK_C"/>
    <property type="match status" value="1"/>
</dbReference>
<evidence type="ECO:0000256" key="5">
    <source>
        <dbReference type="ARBA" id="ARBA00023027"/>
    </source>
</evidence>
<dbReference type="GO" id="GO:0015079">
    <property type="term" value="F:potassium ion transmembrane transporter activity"/>
    <property type="evidence" value="ECO:0007669"/>
    <property type="project" value="InterPro"/>
</dbReference>
<evidence type="ECO:0000256" key="3">
    <source>
        <dbReference type="ARBA" id="ARBA00022538"/>
    </source>
</evidence>
<dbReference type="SUPFAM" id="SSF116726">
    <property type="entry name" value="TrkA C-terminal domain-like"/>
    <property type="match status" value="1"/>
</dbReference>
<evidence type="ECO:0000256" key="1">
    <source>
        <dbReference type="ARBA" id="ARBA00017378"/>
    </source>
</evidence>
<organism evidence="9 10">
    <name type="scientific">Fusobacterium mortiferum</name>
    <dbReference type="NCBI Taxonomy" id="850"/>
    <lineage>
        <taxon>Bacteria</taxon>
        <taxon>Fusobacteriati</taxon>
        <taxon>Fusobacteriota</taxon>
        <taxon>Fusobacteriia</taxon>
        <taxon>Fusobacteriales</taxon>
        <taxon>Fusobacteriaceae</taxon>
        <taxon>Fusobacterium</taxon>
    </lineage>
</organism>
<comment type="caution">
    <text evidence="9">The sequence shown here is derived from an EMBL/GenBank/DDBJ whole genome shotgun (WGS) entry which is preliminary data.</text>
</comment>
<accession>A0A414PX07</accession>
<dbReference type="PRINTS" id="PR00335">
    <property type="entry name" value="KUPTAKETRKA"/>
</dbReference>
<dbReference type="PROSITE" id="PS51201">
    <property type="entry name" value="RCK_N"/>
    <property type="match status" value="1"/>
</dbReference>
<feature type="domain" description="RCK N-terminal" evidence="7">
    <location>
        <begin position="1"/>
        <end position="118"/>
    </location>
</feature>
<evidence type="ECO:0000313" key="10">
    <source>
        <dbReference type="Proteomes" id="UP000284676"/>
    </source>
</evidence>
<evidence type="ECO:0000259" key="8">
    <source>
        <dbReference type="PROSITE" id="PS51202"/>
    </source>
</evidence>
<keyword evidence="6" id="KW-0406">Ion transport</keyword>
<dbReference type="Pfam" id="PF02254">
    <property type="entry name" value="TrkA_N"/>
    <property type="match status" value="1"/>
</dbReference>
<dbReference type="InterPro" id="IPR006036">
    <property type="entry name" value="K_uptake_TrkA"/>
</dbReference>
<keyword evidence="4" id="KW-0630">Potassium</keyword>
<sequence length="221" mass="24720">MNIIIVGEGKEVHFLIKSFISKGHHVTLIINNKEICRRFSKEHEEIEVVYGDATKPTILEDAGAVYANIVIALTQHDPDNLIICQMAKELYGVARTFAIVNDPKNVEIFKKLGLDTIISTVNIISSMIEQKISIEEITNLISLDEGKLSIFEIKITETSPVIGKMLSEIKIPNSAIIGCIIRKEEAVIPRGDTKIYYDDKLIILSLPTEQRKLFSILSGDK</sequence>
<keyword evidence="5" id="KW-0520">NAD</keyword>
<dbReference type="RefSeq" id="WP_118234256.1">
    <property type="nucleotide sequence ID" value="NZ_JADYUV010000015.1"/>
</dbReference>
<name>A0A414PX07_FUSMR</name>
<evidence type="ECO:0000256" key="4">
    <source>
        <dbReference type="ARBA" id="ARBA00022958"/>
    </source>
</evidence>
<evidence type="ECO:0000259" key="7">
    <source>
        <dbReference type="PROSITE" id="PS51201"/>
    </source>
</evidence>
<dbReference type="Gene3D" id="3.30.70.1450">
    <property type="entry name" value="Regulator of K+ conductance, C-terminal domain"/>
    <property type="match status" value="1"/>
</dbReference>
<dbReference type="InterPro" id="IPR006037">
    <property type="entry name" value="RCK_C"/>
</dbReference>
<dbReference type="Proteomes" id="UP000284676">
    <property type="component" value="Unassembled WGS sequence"/>
</dbReference>
<dbReference type="InterPro" id="IPR036721">
    <property type="entry name" value="RCK_C_sf"/>
</dbReference>
<reference evidence="9 10" key="1">
    <citation type="submission" date="2018-08" db="EMBL/GenBank/DDBJ databases">
        <title>A genome reference for cultivated species of the human gut microbiota.</title>
        <authorList>
            <person name="Zou Y."/>
            <person name="Xue W."/>
            <person name="Luo G."/>
        </authorList>
    </citation>
    <scope>NUCLEOTIDE SEQUENCE [LARGE SCALE GENOMIC DNA]</scope>
    <source>
        <strain evidence="9 10">AM25-1</strain>
    </source>
</reference>
<evidence type="ECO:0000256" key="6">
    <source>
        <dbReference type="ARBA" id="ARBA00023065"/>
    </source>
</evidence>